<dbReference type="GeneID" id="92086167"/>
<feature type="compositionally biased region" description="Basic and acidic residues" evidence="6">
    <location>
        <begin position="69"/>
        <end position="79"/>
    </location>
</feature>
<feature type="domain" description="Band 7" evidence="7">
    <location>
        <begin position="101"/>
        <end position="197"/>
    </location>
</feature>
<proteinExistence type="inferred from homology"/>
<dbReference type="RefSeq" id="XP_066721245.1">
    <property type="nucleotide sequence ID" value="XM_066853104.1"/>
</dbReference>
<comment type="caution">
    <text evidence="8">The sequence shown here is derived from an EMBL/GenBank/DDBJ whole genome shotgun (WGS) entry which is preliminary data.</text>
</comment>
<evidence type="ECO:0000256" key="4">
    <source>
        <dbReference type="ARBA" id="ARBA00023136"/>
    </source>
</evidence>
<dbReference type="Pfam" id="PF01145">
    <property type="entry name" value="Band_7"/>
    <property type="match status" value="1"/>
</dbReference>
<keyword evidence="3" id="KW-1003">Cell membrane</keyword>
<dbReference type="Gene3D" id="3.30.479.30">
    <property type="entry name" value="Band 7 domain"/>
    <property type="match status" value="1"/>
</dbReference>
<dbReference type="InterPro" id="IPR027705">
    <property type="entry name" value="Flotillin_fam"/>
</dbReference>
<dbReference type="InterPro" id="IPR036013">
    <property type="entry name" value="Band_7/SPFH_dom_sf"/>
</dbReference>
<sequence>MSYRIAAPDEYLAITGMGVSNVLISKAAWVWPFQRSSSPVVFTVGPDVNSRGANAKGHHKKVAPPADNNDGHNPVHDEDKGDALMKYAMLLSDAEAPDKKTQSTNGLNQIVKGIIEGETRVLVSSMTMEEIFTEREEFKRRIFRNIQVELDQFGLKIYNANVKELKDAEHSNYFQSLSQKAHEGATNQARIDVADAQLRGNVGEAQRHGQQERDIAKINAETAVAKTDRDVERANALANLETKKTLLDRDVEISRIEATRATQSRDEDLKREVEVKRAAAELERLRATDVVKASIQRESAQQAADAKAYQVTADAKASYDKSMRTMDAGAYKTRTDAEAWSHAAITNADAKLQKELKEAEGMVAKAEAYAKMSHAFGGPQGLLSYMMIEKGTYVELAKANAEAIRGLQPKISVWNTGADAGAGGDPAQRDSATTMRNVYQMLPPLMTTINEQTGITLPEWQFGRMAGEMSNGGGKNVHGPQWGEALDLSLAGDQRALVAGIPSIYGGRDEEVMDGLAWRNEPVDDDDEKHNRF</sequence>
<dbReference type="EMBL" id="JAQQWL010000002">
    <property type="protein sequence ID" value="KAK8086721.1"/>
    <property type="molecule type" value="Genomic_DNA"/>
</dbReference>
<evidence type="ECO:0000256" key="5">
    <source>
        <dbReference type="RuleBase" id="RU366054"/>
    </source>
</evidence>
<dbReference type="SUPFAM" id="SSF117892">
    <property type="entry name" value="Band 7/SPFH domain"/>
    <property type="match status" value="1"/>
</dbReference>
<keyword evidence="4" id="KW-0472">Membrane</keyword>
<dbReference type="PANTHER" id="PTHR13806:SF31">
    <property type="entry name" value="FLOTILLIN-LIKE PROTEIN 1-RELATED"/>
    <property type="match status" value="1"/>
</dbReference>
<dbReference type="InterPro" id="IPR001107">
    <property type="entry name" value="Band_7"/>
</dbReference>
<reference evidence="8 9" key="1">
    <citation type="submission" date="2023-01" db="EMBL/GenBank/DDBJ databases">
        <title>Analysis of 21 Apiospora genomes using comparative genomics revels a genus with tremendous synthesis potential of carbohydrate active enzymes and secondary metabolites.</title>
        <authorList>
            <person name="Sorensen T."/>
        </authorList>
    </citation>
    <scope>NUCLEOTIDE SEQUENCE [LARGE SCALE GENOMIC DNA]</scope>
    <source>
        <strain evidence="8 9">CBS 135458</strain>
    </source>
</reference>
<name>A0ABR1WU62_9PEZI</name>
<dbReference type="Proteomes" id="UP001480595">
    <property type="component" value="Unassembled WGS sequence"/>
</dbReference>
<keyword evidence="9" id="KW-1185">Reference proteome</keyword>
<protein>
    <submittedName>
        <fullName evidence="8">SPFH domain/Band 7 family protein</fullName>
    </submittedName>
</protein>
<organism evidence="8 9">
    <name type="scientific">Apiospora phragmitis</name>
    <dbReference type="NCBI Taxonomy" id="2905665"/>
    <lineage>
        <taxon>Eukaryota</taxon>
        <taxon>Fungi</taxon>
        <taxon>Dikarya</taxon>
        <taxon>Ascomycota</taxon>
        <taxon>Pezizomycotina</taxon>
        <taxon>Sordariomycetes</taxon>
        <taxon>Xylariomycetidae</taxon>
        <taxon>Amphisphaeriales</taxon>
        <taxon>Apiosporaceae</taxon>
        <taxon>Apiospora</taxon>
    </lineage>
</organism>
<gene>
    <name evidence="8" type="ORF">PG994_001695</name>
</gene>
<accession>A0ABR1WU62</accession>
<evidence type="ECO:0000259" key="7">
    <source>
        <dbReference type="Pfam" id="PF01145"/>
    </source>
</evidence>
<comment type="similarity">
    <text evidence="2 5">Belongs to the band 7/mec-2 family. Flotillin subfamily.</text>
</comment>
<evidence type="ECO:0000313" key="9">
    <source>
        <dbReference type="Proteomes" id="UP001480595"/>
    </source>
</evidence>
<evidence type="ECO:0000313" key="8">
    <source>
        <dbReference type="EMBL" id="KAK8086721.1"/>
    </source>
</evidence>
<evidence type="ECO:0000256" key="6">
    <source>
        <dbReference type="SAM" id="MobiDB-lite"/>
    </source>
</evidence>
<evidence type="ECO:0000256" key="2">
    <source>
        <dbReference type="ARBA" id="ARBA00007161"/>
    </source>
</evidence>
<evidence type="ECO:0000256" key="1">
    <source>
        <dbReference type="ARBA" id="ARBA00004236"/>
    </source>
</evidence>
<feature type="region of interest" description="Disordered" evidence="6">
    <location>
        <begin position="51"/>
        <end position="79"/>
    </location>
</feature>
<comment type="subcellular location">
    <subcellularLocation>
        <location evidence="1">Cell membrane</location>
    </subcellularLocation>
</comment>
<dbReference type="CDD" id="cd03399">
    <property type="entry name" value="SPFH_flotillin"/>
    <property type="match status" value="1"/>
</dbReference>
<evidence type="ECO:0000256" key="3">
    <source>
        <dbReference type="ARBA" id="ARBA00022475"/>
    </source>
</evidence>
<dbReference type="PANTHER" id="PTHR13806">
    <property type="entry name" value="FLOTILLIN-RELATED"/>
    <property type="match status" value="1"/>
</dbReference>